<feature type="compositionally biased region" description="Polar residues" evidence="2">
    <location>
        <begin position="403"/>
        <end position="421"/>
    </location>
</feature>
<evidence type="ECO:0000313" key="4">
    <source>
        <dbReference type="Proteomes" id="UP001642406"/>
    </source>
</evidence>
<feature type="compositionally biased region" description="Basic and acidic residues" evidence="2">
    <location>
        <begin position="502"/>
        <end position="519"/>
    </location>
</feature>
<organism evidence="3 4">
    <name type="scientific">Sporothrix bragantina</name>
    <dbReference type="NCBI Taxonomy" id="671064"/>
    <lineage>
        <taxon>Eukaryota</taxon>
        <taxon>Fungi</taxon>
        <taxon>Dikarya</taxon>
        <taxon>Ascomycota</taxon>
        <taxon>Pezizomycotina</taxon>
        <taxon>Sordariomycetes</taxon>
        <taxon>Sordariomycetidae</taxon>
        <taxon>Ophiostomatales</taxon>
        <taxon>Ophiostomataceae</taxon>
        <taxon>Sporothrix</taxon>
    </lineage>
</organism>
<keyword evidence="4" id="KW-1185">Reference proteome</keyword>
<feature type="region of interest" description="Disordered" evidence="2">
    <location>
        <begin position="395"/>
        <end position="599"/>
    </location>
</feature>
<dbReference type="PANTHER" id="PTHR11937">
    <property type="entry name" value="ACTIN"/>
    <property type="match status" value="1"/>
</dbReference>
<comment type="similarity">
    <text evidence="1">Belongs to the actin family.</text>
</comment>
<feature type="region of interest" description="Disordered" evidence="2">
    <location>
        <begin position="711"/>
        <end position="788"/>
    </location>
</feature>
<feature type="compositionally biased region" description="Gly residues" evidence="2">
    <location>
        <begin position="766"/>
        <end position="777"/>
    </location>
</feature>
<protein>
    <submittedName>
        <fullName evidence="3">Actin-like protein arp9</fullName>
        <ecNumber evidence="3">3.1.1.73</ecNumber>
    </submittedName>
</protein>
<dbReference type="Gene3D" id="3.30.420.40">
    <property type="match status" value="3"/>
</dbReference>
<dbReference type="GO" id="GO:0030600">
    <property type="term" value="F:feruloyl esterase activity"/>
    <property type="evidence" value="ECO:0007669"/>
    <property type="project" value="UniProtKB-EC"/>
</dbReference>
<dbReference type="SUPFAM" id="SSF53067">
    <property type="entry name" value="Actin-like ATPase domain"/>
    <property type="match status" value="2"/>
</dbReference>
<evidence type="ECO:0000256" key="2">
    <source>
        <dbReference type="SAM" id="MobiDB-lite"/>
    </source>
</evidence>
<gene>
    <name evidence="3" type="primary">ARP9</name>
    <name evidence="3" type="ORF">SBRCBS47491_001467</name>
</gene>
<comment type="caution">
    <text evidence="3">The sequence shown here is derived from an EMBL/GenBank/DDBJ whole genome shotgun (WGS) entry which is preliminary data.</text>
</comment>
<dbReference type="EMBL" id="CAWUHC010000008">
    <property type="protein sequence ID" value="CAK7212450.1"/>
    <property type="molecule type" value="Genomic_DNA"/>
</dbReference>
<feature type="compositionally biased region" description="Polar residues" evidence="2">
    <location>
        <begin position="731"/>
        <end position="757"/>
    </location>
</feature>
<dbReference type="InterPro" id="IPR043129">
    <property type="entry name" value="ATPase_NBD"/>
</dbReference>
<feature type="compositionally biased region" description="Low complexity" evidence="2">
    <location>
        <begin position="718"/>
        <end position="730"/>
    </location>
</feature>
<reference evidence="3 4" key="1">
    <citation type="submission" date="2024-01" db="EMBL/GenBank/DDBJ databases">
        <authorList>
            <person name="Allen C."/>
            <person name="Tagirdzhanova G."/>
        </authorList>
    </citation>
    <scope>NUCLEOTIDE SEQUENCE [LARGE SCALE GENOMIC DNA]</scope>
</reference>
<feature type="compositionally biased region" description="Low complexity" evidence="2">
    <location>
        <begin position="463"/>
        <end position="472"/>
    </location>
</feature>
<keyword evidence="3" id="KW-0378">Hydrolase</keyword>
<dbReference type="EC" id="3.1.1.73" evidence="3"/>
<proteinExistence type="inferred from homology"/>
<feature type="region of interest" description="Disordered" evidence="2">
    <location>
        <begin position="349"/>
        <end position="378"/>
    </location>
</feature>
<evidence type="ECO:0000256" key="1">
    <source>
        <dbReference type="RuleBase" id="RU000487"/>
    </source>
</evidence>
<accession>A0ABP0AZ23</accession>
<feature type="compositionally biased region" description="Low complexity" evidence="2">
    <location>
        <begin position="579"/>
        <end position="599"/>
    </location>
</feature>
<name>A0ABP0AZ23_9PEZI</name>
<dbReference type="InterPro" id="IPR004000">
    <property type="entry name" value="Actin"/>
</dbReference>
<feature type="compositionally biased region" description="Basic and acidic residues" evidence="2">
    <location>
        <begin position="349"/>
        <end position="371"/>
    </location>
</feature>
<sequence>MSGQMNKFKEEQVLIICPGSQTTMAQLGCSELTPPAFRIPTRMFRDEETGEWRPYRTFKRKKQQKLAATAATNGDAAIADDAAKEDEWEYVEDPESSEGAVYPLEAGHIVNMDAFLAFLEHVHGLLTTTYHNTPIVLMTSSQWTRPDCETIALYIFEKTRTPALCMINSALATQYGLKWPHMTVIDIGFEKVDVTCIYDSRIVNHLDVGYASEPGDDRAISGGEVFTQRLRKLLRNKDFTYEMAEQLKKSNICEVLPYAPEFPQLMELPEDDASAAAAAAATTNSAAAAIAAASGNDESSASGPVVASSATAPVADGIDEDDGALPATEDGVLDVASIVTSGQTKEFLAKKDKERSERGRFGRRGKDKEAEAAAARPVRLPNAKRARMMFHFEELVEDESVPEPTSSSSRANGTTGVNGKSQGEDGENSEDGSEGEDEEMEEEEEEDAEGGDDAEGASKTEKPATTTEPAAADAEKPKEESVAESTAVKAEDAPSVAPAAPEADKAGSAEKLAEEKPAEEAAPVAEKPKEPEAAPVPSKDAAPAPTPTTSEDKPASPKAATEDATMEDAPAAKEDTADAAKAADAPAAEAPAASSSTELVLSGPPAVAAPVEAPVTVVEEPKGPRYKRLRRDFEIGLERFTFADRYEIDRIVTTIYRAVQGIEEMYMRPPCWENLVFVGNGCRLRGLRENILQTLTARHLISPSSATIFTSELPSNMGTPSGTGSQTPTGNFNTPPHQLPTSSSVNPLLQAATTASLTGVPPPGSVTGGPGSVAGGDGHSHHFHSQTPTSIKLATLPTYLGEWTKNGFEEAMFLGAQVAARLAFCVHNLDVAGQESQRQMSLTRVDYNELGPKGIRTHAMLG</sequence>
<dbReference type="Proteomes" id="UP001642406">
    <property type="component" value="Unassembled WGS sequence"/>
</dbReference>
<evidence type="ECO:0000313" key="3">
    <source>
        <dbReference type="EMBL" id="CAK7212450.1"/>
    </source>
</evidence>
<feature type="compositionally biased region" description="Acidic residues" evidence="2">
    <location>
        <begin position="424"/>
        <end position="455"/>
    </location>
</feature>
<dbReference type="Pfam" id="PF00022">
    <property type="entry name" value="Actin"/>
    <property type="match status" value="1"/>
</dbReference>
<dbReference type="SMART" id="SM00268">
    <property type="entry name" value="ACTIN"/>
    <property type="match status" value="1"/>
</dbReference>
<dbReference type="Gene3D" id="3.90.640.60">
    <property type="match status" value="1"/>
</dbReference>